<accession>M1DUW0</accession>
<dbReference type="EnsemblPlants" id="PGSC0003DMT400094788">
    <property type="protein sequence ID" value="PGSC0003DMT400094788"/>
    <property type="gene ID" value="PGSC0003DMG400044359"/>
</dbReference>
<evidence type="ECO:0000313" key="2">
    <source>
        <dbReference type="Proteomes" id="UP000011115"/>
    </source>
</evidence>
<protein>
    <submittedName>
        <fullName evidence="1">Integrase core domain containing protein</fullName>
    </submittedName>
</protein>
<sequence length="178" mass="19241">MGTLLHHVKPWMQKSIADFEARMAKRLQTMMDQKVQAVHKLLDAFELRVHARPAPFTDISSIRAELDSLRTDFDSILAMPTDEPESEPTALADDTVLDDLLNKEVCQQKVREGPHGALSYVPVVKVPTVESHGVSTTNGAVRMIDNITEGAVIVDVGTTEGGPNVAVASSGKSNPPAC</sequence>
<name>M1DUW0_SOLTU</name>
<reference evidence="2" key="1">
    <citation type="journal article" date="2011" name="Nature">
        <title>Genome sequence and analysis of the tuber crop potato.</title>
        <authorList>
            <consortium name="The Potato Genome Sequencing Consortium"/>
        </authorList>
    </citation>
    <scope>NUCLEOTIDE SEQUENCE [LARGE SCALE GENOMIC DNA]</scope>
    <source>
        <strain evidence="2">cv. DM1-3 516 R44</strain>
    </source>
</reference>
<keyword evidence="2" id="KW-1185">Reference proteome</keyword>
<dbReference type="InParanoid" id="M1DUW0"/>
<dbReference type="Proteomes" id="UP000011115">
    <property type="component" value="Unassembled WGS sequence"/>
</dbReference>
<proteinExistence type="predicted"/>
<dbReference type="Gramene" id="PGSC0003DMT400094788">
    <property type="protein sequence ID" value="PGSC0003DMT400094788"/>
    <property type="gene ID" value="PGSC0003DMG400044359"/>
</dbReference>
<evidence type="ECO:0000313" key="1">
    <source>
        <dbReference type="EnsemblPlants" id="PGSC0003DMT400094788"/>
    </source>
</evidence>
<dbReference type="HOGENOM" id="CLU_028647_6_2_1"/>
<dbReference type="AlphaFoldDB" id="M1DUW0"/>
<reference evidence="1" key="2">
    <citation type="submission" date="2015-06" db="UniProtKB">
        <authorList>
            <consortium name="EnsemblPlants"/>
        </authorList>
    </citation>
    <scope>IDENTIFICATION</scope>
    <source>
        <strain evidence="1">DM1-3 516 R44</strain>
    </source>
</reference>
<dbReference type="PaxDb" id="4113-PGSC0003DMT400094788"/>
<organism evidence="1 2">
    <name type="scientific">Solanum tuberosum</name>
    <name type="common">Potato</name>
    <dbReference type="NCBI Taxonomy" id="4113"/>
    <lineage>
        <taxon>Eukaryota</taxon>
        <taxon>Viridiplantae</taxon>
        <taxon>Streptophyta</taxon>
        <taxon>Embryophyta</taxon>
        <taxon>Tracheophyta</taxon>
        <taxon>Spermatophyta</taxon>
        <taxon>Magnoliopsida</taxon>
        <taxon>eudicotyledons</taxon>
        <taxon>Gunneridae</taxon>
        <taxon>Pentapetalae</taxon>
        <taxon>asterids</taxon>
        <taxon>lamiids</taxon>
        <taxon>Solanales</taxon>
        <taxon>Solanaceae</taxon>
        <taxon>Solanoideae</taxon>
        <taxon>Solaneae</taxon>
        <taxon>Solanum</taxon>
    </lineage>
</organism>